<keyword evidence="2" id="KW-1185">Reference proteome</keyword>
<dbReference type="Proteomes" id="UP000002440">
    <property type="component" value="Chromosome"/>
</dbReference>
<name>Q1H1A4_METFK</name>
<evidence type="ECO:0000313" key="2">
    <source>
        <dbReference type="Proteomes" id="UP000002440"/>
    </source>
</evidence>
<dbReference type="EMBL" id="CP000284">
    <property type="protein sequence ID" value="ABE49733.1"/>
    <property type="molecule type" value="Genomic_DNA"/>
</dbReference>
<reference evidence="1 2" key="1">
    <citation type="submission" date="2006-03" db="EMBL/GenBank/DDBJ databases">
        <title>Complete sequence of Methylobacillus flagellatus KT.</title>
        <authorList>
            <consortium name="US DOE Joint Genome Institute"/>
            <person name="Copeland A."/>
            <person name="Lucas S."/>
            <person name="Lapidus A."/>
            <person name="Barry K."/>
            <person name="Detter J.C."/>
            <person name="Glavina del Rio T."/>
            <person name="Hammon N."/>
            <person name="Israni S."/>
            <person name="Dalin E."/>
            <person name="Tice H."/>
            <person name="Pitluck S."/>
            <person name="Brettin T."/>
            <person name="Bruce D."/>
            <person name="Han C."/>
            <person name="Tapia R."/>
            <person name="Saunders E."/>
            <person name="Gilna P."/>
            <person name="Schmutz J."/>
            <person name="Larimer F."/>
            <person name="Land M."/>
            <person name="Kyrpides N."/>
            <person name="Anderson I."/>
            <person name="Richardson P."/>
        </authorList>
    </citation>
    <scope>NUCLEOTIDE SEQUENCE [LARGE SCALE GENOMIC DNA]</scope>
    <source>
        <strain evidence="2">KT / ATCC 51484 / DSM 6875</strain>
    </source>
</reference>
<protein>
    <submittedName>
        <fullName evidence="1">Uncharacterized protein</fullName>
    </submittedName>
</protein>
<dbReference type="eggNOG" id="ENOG5030XWE">
    <property type="taxonomic scope" value="Bacteria"/>
</dbReference>
<gene>
    <name evidence="1" type="ordered locus">Mfla_1465</name>
</gene>
<organism evidence="1 2">
    <name type="scientific">Methylobacillus flagellatus (strain ATCC 51484 / DSM 6875 / VKM B-1610 / KT)</name>
    <dbReference type="NCBI Taxonomy" id="265072"/>
    <lineage>
        <taxon>Bacteria</taxon>
        <taxon>Pseudomonadati</taxon>
        <taxon>Pseudomonadota</taxon>
        <taxon>Betaproteobacteria</taxon>
        <taxon>Nitrosomonadales</taxon>
        <taxon>Methylophilaceae</taxon>
        <taxon>Methylobacillus</taxon>
    </lineage>
</organism>
<dbReference type="AlphaFoldDB" id="Q1H1A4"/>
<dbReference type="KEGG" id="mfa:Mfla_1465"/>
<evidence type="ECO:0000313" key="1">
    <source>
        <dbReference type="EMBL" id="ABE49733.1"/>
    </source>
</evidence>
<proteinExistence type="predicted"/>
<dbReference type="STRING" id="265072.Mfla_1465"/>
<dbReference type="HOGENOM" id="CLU_2118169_0_0_4"/>
<accession>Q1H1A4</accession>
<sequence length="114" mass="12347">MVEIGKQKQQIASDRAFALKNGFTTQNITDWKSGKSLPTWQNMEKLASAANLELWEAVKIMKENEAKLKEAGFARMEMMAVLGTVSGLTLLGASALPSQALFGALALSQLCILC</sequence>